<feature type="non-terminal residue" evidence="2">
    <location>
        <position position="1"/>
    </location>
</feature>
<keyword evidence="3" id="KW-1185">Reference proteome</keyword>
<feature type="region of interest" description="Disordered" evidence="1">
    <location>
        <begin position="1"/>
        <end position="31"/>
    </location>
</feature>
<dbReference type="AlphaFoldDB" id="A0A484MPG6"/>
<evidence type="ECO:0000256" key="1">
    <source>
        <dbReference type="SAM" id="MobiDB-lite"/>
    </source>
</evidence>
<gene>
    <name evidence="2" type="ORF">CCAM_LOCUS32531</name>
</gene>
<proteinExistence type="predicted"/>
<organism evidence="2 3">
    <name type="scientific">Cuscuta campestris</name>
    <dbReference type="NCBI Taxonomy" id="132261"/>
    <lineage>
        <taxon>Eukaryota</taxon>
        <taxon>Viridiplantae</taxon>
        <taxon>Streptophyta</taxon>
        <taxon>Embryophyta</taxon>
        <taxon>Tracheophyta</taxon>
        <taxon>Spermatophyta</taxon>
        <taxon>Magnoliopsida</taxon>
        <taxon>eudicotyledons</taxon>
        <taxon>Gunneridae</taxon>
        <taxon>Pentapetalae</taxon>
        <taxon>asterids</taxon>
        <taxon>lamiids</taxon>
        <taxon>Solanales</taxon>
        <taxon>Convolvulaceae</taxon>
        <taxon>Cuscuteae</taxon>
        <taxon>Cuscuta</taxon>
        <taxon>Cuscuta subgen. Grammica</taxon>
        <taxon>Cuscuta sect. Cleistogrammica</taxon>
    </lineage>
</organism>
<evidence type="ECO:0000313" key="3">
    <source>
        <dbReference type="Proteomes" id="UP000595140"/>
    </source>
</evidence>
<name>A0A484MPG6_9ASTE</name>
<feature type="compositionally biased region" description="Basic and acidic residues" evidence="1">
    <location>
        <begin position="21"/>
        <end position="31"/>
    </location>
</feature>
<accession>A0A484MPG6</accession>
<protein>
    <submittedName>
        <fullName evidence="2">Uncharacterized protein</fullName>
    </submittedName>
</protein>
<evidence type="ECO:0000313" key="2">
    <source>
        <dbReference type="EMBL" id="VFQ90755.1"/>
    </source>
</evidence>
<dbReference type="Proteomes" id="UP000595140">
    <property type="component" value="Unassembled WGS sequence"/>
</dbReference>
<dbReference type="EMBL" id="OOIL02004177">
    <property type="protein sequence ID" value="VFQ90755.1"/>
    <property type="molecule type" value="Genomic_DNA"/>
</dbReference>
<reference evidence="2 3" key="1">
    <citation type="submission" date="2018-04" db="EMBL/GenBank/DDBJ databases">
        <authorList>
            <person name="Vogel A."/>
        </authorList>
    </citation>
    <scope>NUCLEOTIDE SEQUENCE [LARGE SCALE GENOMIC DNA]</scope>
</reference>
<sequence>EGFVSGKRRNFENPGIGRFWPEGDHGTSKTK</sequence>